<dbReference type="CDD" id="cd01991">
    <property type="entry name" value="Asn_synthase_B_C"/>
    <property type="match status" value="1"/>
</dbReference>
<dbReference type="PANTHER" id="PTHR43284">
    <property type="entry name" value="ASPARAGINE SYNTHETASE (GLUTAMINE-HYDROLYZING)"/>
    <property type="match status" value="1"/>
</dbReference>
<dbReference type="GO" id="GO:0005829">
    <property type="term" value="C:cytosol"/>
    <property type="evidence" value="ECO:0007669"/>
    <property type="project" value="TreeGrafter"/>
</dbReference>
<keyword evidence="14" id="KW-1185">Reference proteome</keyword>
<reference evidence="14" key="1">
    <citation type="submission" date="2016-10" db="EMBL/GenBank/DDBJ databases">
        <authorList>
            <person name="Varghese N."/>
            <person name="Submissions S."/>
        </authorList>
    </citation>
    <scope>NUCLEOTIDE SEQUENCE [LARGE SCALE GENOMIC DNA]</scope>
    <source>
        <strain evidence="14">DSM 3669</strain>
    </source>
</reference>
<evidence type="ECO:0000256" key="11">
    <source>
        <dbReference type="PIRSR" id="PIRSR001589-3"/>
    </source>
</evidence>
<dbReference type="OrthoDB" id="9763290at2"/>
<evidence type="ECO:0000256" key="1">
    <source>
        <dbReference type="ARBA" id="ARBA00005187"/>
    </source>
</evidence>
<dbReference type="Proteomes" id="UP000199584">
    <property type="component" value="Unassembled WGS sequence"/>
</dbReference>
<dbReference type="EMBL" id="FOYM01000003">
    <property type="protein sequence ID" value="SFQ98642.1"/>
    <property type="molecule type" value="Genomic_DNA"/>
</dbReference>
<feature type="binding site" evidence="10">
    <location>
        <position position="297"/>
    </location>
    <ligand>
        <name>ATP</name>
        <dbReference type="ChEBI" id="CHEBI:30616"/>
    </ligand>
</feature>
<dbReference type="NCBIfam" id="TIGR01536">
    <property type="entry name" value="asn_synth_AEB"/>
    <property type="match status" value="1"/>
</dbReference>
<accession>A0A1I6CZW6</accession>
<dbReference type="Gene3D" id="3.60.20.10">
    <property type="entry name" value="Glutamine Phosphoribosylpyrophosphate, subunit 1, domain 1"/>
    <property type="match status" value="1"/>
</dbReference>
<keyword evidence="5 10" id="KW-0067">ATP-binding</keyword>
<dbReference type="InterPro" id="IPR017932">
    <property type="entry name" value="GATase_2_dom"/>
</dbReference>
<keyword evidence="9" id="KW-0028">Amino-acid biosynthesis</keyword>
<dbReference type="Gene3D" id="3.40.50.620">
    <property type="entry name" value="HUPs"/>
    <property type="match status" value="1"/>
</dbReference>
<evidence type="ECO:0000256" key="3">
    <source>
        <dbReference type="ARBA" id="ARBA00012737"/>
    </source>
</evidence>
<dbReference type="Pfam" id="PF00733">
    <property type="entry name" value="Asn_synthase"/>
    <property type="match status" value="1"/>
</dbReference>
<dbReference type="SUPFAM" id="SSF56235">
    <property type="entry name" value="N-terminal nucleophile aminohydrolases (Ntn hydrolases)"/>
    <property type="match status" value="1"/>
</dbReference>
<evidence type="ECO:0000256" key="4">
    <source>
        <dbReference type="ARBA" id="ARBA00022741"/>
    </source>
</evidence>
<comment type="catalytic activity">
    <reaction evidence="8">
        <text>L-aspartate + L-glutamine + ATP + H2O = L-asparagine + L-glutamate + AMP + diphosphate + H(+)</text>
        <dbReference type="Rhea" id="RHEA:12228"/>
        <dbReference type="ChEBI" id="CHEBI:15377"/>
        <dbReference type="ChEBI" id="CHEBI:15378"/>
        <dbReference type="ChEBI" id="CHEBI:29985"/>
        <dbReference type="ChEBI" id="CHEBI:29991"/>
        <dbReference type="ChEBI" id="CHEBI:30616"/>
        <dbReference type="ChEBI" id="CHEBI:33019"/>
        <dbReference type="ChEBI" id="CHEBI:58048"/>
        <dbReference type="ChEBI" id="CHEBI:58359"/>
        <dbReference type="ChEBI" id="CHEBI:456215"/>
        <dbReference type="EC" id="6.3.5.4"/>
    </reaction>
</comment>
<proteinExistence type="inferred from homology"/>
<evidence type="ECO:0000256" key="2">
    <source>
        <dbReference type="ARBA" id="ARBA00005752"/>
    </source>
</evidence>
<dbReference type="EC" id="6.3.5.4" evidence="3"/>
<evidence type="ECO:0000259" key="12">
    <source>
        <dbReference type="PROSITE" id="PS51278"/>
    </source>
</evidence>
<evidence type="ECO:0000313" key="14">
    <source>
        <dbReference type="Proteomes" id="UP000199584"/>
    </source>
</evidence>
<comment type="similarity">
    <text evidence="2">Belongs to the asparagine synthetase family.</text>
</comment>
<feature type="binding site" evidence="10">
    <location>
        <position position="106"/>
    </location>
    <ligand>
        <name>L-glutamine</name>
        <dbReference type="ChEBI" id="CHEBI:58359"/>
    </ligand>
</feature>
<dbReference type="GO" id="GO:0006529">
    <property type="term" value="P:asparagine biosynthetic process"/>
    <property type="evidence" value="ECO:0007669"/>
    <property type="project" value="UniProtKB-KW"/>
</dbReference>
<evidence type="ECO:0000256" key="6">
    <source>
        <dbReference type="ARBA" id="ARBA00022888"/>
    </source>
</evidence>
<feature type="site" description="Important for beta-aspartyl-AMP intermediate formation" evidence="11">
    <location>
        <position position="376"/>
    </location>
</feature>
<dbReference type="InterPro" id="IPR006426">
    <property type="entry name" value="Asn_synth_AEB"/>
</dbReference>
<evidence type="ECO:0000256" key="7">
    <source>
        <dbReference type="ARBA" id="ARBA00022962"/>
    </source>
</evidence>
<dbReference type="GO" id="GO:0004066">
    <property type="term" value="F:asparagine synthase (glutamine-hydrolyzing) activity"/>
    <property type="evidence" value="ECO:0007669"/>
    <property type="project" value="UniProtKB-EC"/>
</dbReference>
<dbReference type="InterPro" id="IPR051786">
    <property type="entry name" value="ASN_synthetase/amidase"/>
</dbReference>
<dbReference type="RefSeq" id="WP_092481988.1">
    <property type="nucleotide sequence ID" value="NZ_FOYM01000003.1"/>
</dbReference>
<dbReference type="InterPro" id="IPR029055">
    <property type="entry name" value="Ntn_hydrolases_N"/>
</dbReference>
<dbReference type="CDD" id="cd00712">
    <property type="entry name" value="AsnB"/>
    <property type="match status" value="1"/>
</dbReference>
<evidence type="ECO:0000256" key="5">
    <source>
        <dbReference type="ARBA" id="ARBA00022840"/>
    </source>
</evidence>
<dbReference type="PROSITE" id="PS51278">
    <property type="entry name" value="GATASE_TYPE_2"/>
    <property type="match status" value="1"/>
</dbReference>
<dbReference type="GO" id="GO:0005524">
    <property type="term" value="F:ATP binding"/>
    <property type="evidence" value="ECO:0007669"/>
    <property type="project" value="UniProtKB-KW"/>
</dbReference>
<evidence type="ECO:0000256" key="8">
    <source>
        <dbReference type="ARBA" id="ARBA00048741"/>
    </source>
</evidence>
<keyword evidence="4 10" id="KW-0547">Nucleotide-binding</keyword>
<evidence type="ECO:0000256" key="9">
    <source>
        <dbReference type="PIRSR" id="PIRSR001589-1"/>
    </source>
</evidence>
<dbReference type="Pfam" id="PF13522">
    <property type="entry name" value="GATase_6"/>
    <property type="match status" value="1"/>
</dbReference>
<dbReference type="InterPro" id="IPR033738">
    <property type="entry name" value="AsnB_N"/>
</dbReference>
<gene>
    <name evidence="13" type="ORF">SAMN05660706_103142</name>
</gene>
<organism evidence="13 14">
    <name type="scientific">Desulfoscipio geothermicus DSM 3669</name>
    <dbReference type="NCBI Taxonomy" id="1121426"/>
    <lineage>
        <taxon>Bacteria</taxon>
        <taxon>Bacillati</taxon>
        <taxon>Bacillota</taxon>
        <taxon>Clostridia</taxon>
        <taxon>Eubacteriales</taxon>
        <taxon>Desulfallaceae</taxon>
        <taxon>Desulfoscipio</taxon>
    </lineage>
</organism>
<dbReference type="SUPFAM" id="SSF52402">
    <property type="entry name" value="Adenine nucleotide alpha hydrolases-like"/>
    <property type="match status" value="1"/>
</dbReference>
<dbReference type="PIRSF" id="PIRSF001589">
    <property type="entry name" value="Asn_synthetase_glu-h"/>
    <property type="match status" value="1"/>
</dbReference>
<dbReference type="PANTHER" id="PTHR43284:SF1">
    <property type="entry name" value="ASPARAGINE SYNTHETASE"/>
    <property type="match status" value="1"/>
</dbReference>
<feature type="domain" description="Glutamine amidotransferase type-2" evidence="12">
    <location>
        <begin position="2"/>
        <end position="219"/>
    </location>
</feature>
<dbReference type="AlphaFoldDB" id="A0A1I6CZW6"/>
<evidence type="ECO:0000256" key="10">
    <source>
        <dbReference type="PIRSR" id="PIRSR001589-2"/>
    </source>
</evidence>
<sequence>MCGIAGAMTFKNSCFKITEPYINRMRDTMVHRGPDGAGTWVAEDGRVGLGHRRLAIIDLSSAAAQPMCNEDATLWVSFNGEIYNHAEIRAELEQTGGHLWKTDHSDTEVILHAFEQWGINCLEKFRGMFAIALWDAREREMWLIRDRIGIKPLYYSIHHGRIIFASEIKALLEDPEQKRAVNEEALYHYLSFLTAPAPHTLFEGIHKLPGGTWLQVSEDGRIRKHRYWDVLDHTTPLAGVSEEEIAGRILAELRTAVKLRKVSDVPVGVFLSGGIDSSTNAALFSEGEGGPVKTFSIGYQGAYRSYQNELHYARKMAKEVRAEYYERLLSIDDLIDFLPQMVYLQDEPIADPVCVPVYYVSKLARDNGVIVCQVGEGADELFWGYPGWQTALRLQRYDDLPVPRVFKHLGLLALEVLGKKQSTYYEWLRRAAKGQPIFWGGAEAFTESQKQLLLSPRLRKRFNRLTSWEALQPIRRRFTEKAREKSHLNWMTYLDLNLRLPELLLMRVDKMSMGVSLEGRVPFLDHKLVELAMSIPERVKTKNNTLKYILKQAVRDLIPDELIDRRKQGFGVPIYEWFLDRLGDKTRQELNDFCNQTDYLDRAGVERLMDQGRGPQAWYLLNFALWWKEYMA</sequence>
<dbReference type="STRING" id="39060.SAMN05660706_103142"/>
<feature type="active site" description="For GATase activity" evidence="9">
    <location>
        <position position="2"/>
    </location>
</feature>
<name>A0A1I6CZW6_9FIRM</name>
<dbReference type="InterPro" id="IPR001962">
    <property type="entry name" value="Asn_synthase"/>
</dbReference>
<protein>
    <recommendedName>
        <fullName evidence="3">asparagine synthase (glutamine-hydrolyzing)</fullName>
        <ecNumber evidence="3">6.3.5.4</ecNumber>
    </recommendedName>
</protein>
<evidence type="ECO:0000313" key="13">
    <source>
        <dbReference type="EMBL" id="SFQ98642.1"/>
    </source>
</evidence>
<dbReference type="InterPro" id="IPR014729">
    <property type="entry name" value="Rossmann-like_a/b/a_fold"/>
</dbReference>
<keyword evidence="7 9" id="KW-0315">Glutamine amidotransferase</keyword>
<keyword evidence="6 9" id="KW-0061">Asparagine biosynthesis</keyword>
<comment type="pathway">
    <text evidence="1">Amino-acid biosynthesis; L-asparagine biosynthesis; L-asparagine from L-aspartate (L-Gln route): step 1/1.</text>
</comment>